<evidence type="ECO:0000313" key="11">
    <source>
        <dbReference type="EMBL" id="TFY96344.1"/>
    </source>
</evidence>
<evidence type="ECO:0000256" key="8">
    <source>
        <dbReference type="PIRNR" id="PIRNR001361"/>
    </source>
</evidence>
<dbReference type="Proteomes" id="UP000297839">
    <property type="component" value="Unassembled WGS sequence"/>
</dbReference>
<evidence type="ECO:0000256" key="2">
    <source>
        <dbReference type="ARBA" id="ARBA00004688"/>
    </source>
</evidence>
<feature type="compositionally biased region" description="Polar residues" evidence="9">
    <location>
        <begin position="1"/>
        <end position="10"/>
    </location>
</feature>
<dbReference type="PANTHER" id="PTHR21225">
    <property type="entry name" value="PHOSPHO-2-DEHYDRO-3-DEOXYHEPTONATE ALDOLASE DAHP SYNTHETASE"/>
    <property type="match status" value="1"/>
</dbReference>
<comment type="caution">
    <text evidence="11">The sequence shown here is derived from an EMBL/GenBank/DDBJ whole genome shotgun (WGS) entry which is preliminary data.</text>
</comment>
<comment type="similarity">
    <text evidence="3 8">Belongs to the class-I DAHP synthase family.</text>
</comment>
<dbReference type="Pfam" id="PF00793">
    <property type="entry name" value="DAHP_synth_1"/>
    <property type="match status" value="1"/>
</dbReference>
<dbReference type="PANTHER" id="PTHR21225:SF12">
    <property type="entry name" value="PHOSPHO-2-DEHYDRO-3-DEOXYHEPTONATE ALDOLASE, TYROSINE-INHIBITED"/>
    <property type="match status" value="1"/>
</dbReference>
<name>A0A4Z0BDZ5_9BURK</name>
<keyword evidence="12" id="KW-1185">Reference proteome</keyword>
<dbReference type="AlphaFoldDB" id="A0A4Z0BDZ5"/>
<sequence length="375" mass="41397">MNAQPASNASEPWYARPLDKTSETDDERIKDITVLPPPEHLIRFFPIRGTQVEKLITETRRRIHDIMAGDDDRLLVVIGPCSIHDPQAALDYARKLKEVRTKFAGTLEIVMRVYFEKPRTTVGWKGLINDPYLDESYRIDEGLRIARQLLIEINRLGLPAGSEFLDVISPQYIGDLIAWGAIGARTTESQVHRELASGLSAPIGFKNGTDGNIRIATDAIQAAARGHHFLSVHKNGQVAIVQTNGNKDCHVILRGGKSPNYDADSVAAACRDLEAAKLPPKLMVDCSHANSSKQHEKQRDVARDIARQISGGSHSVFGVMVESHLQPGAQKFTPGKDQISDLEYGKSITDACLGWSESVELLQDLSQAVQNRRAK</sequence>
<protein>
    <recommendedName>
        <fullName evidence="8">Phospho-2-dehydro-3-deoxyheptonate aldolase</fullName>
        <ecNumber evidence="8">2.5.1.54</ecNumber>
    </recommendedName>
</protein>
<dbReference type="GO" id="GO:0003849">
    <property type="term" value="F:3-deoxy-7-phosphoheptulonate synthase activity"/>
    <property type="evidence" value="ECO:0007669"/>
    <property type="project" value="UniProtKB-EC"/>
</dbReference>
<keyword evidence="4 8" id="KW-0028">Amino-acid biosynthesis</keyword>
<comment type="function">
    <text evidence="1 8">Stereospecific condensation of phosphoenolpyruvate (PEP) and D-erythrose-4-phosphate (E4P) giving rise to 3-deoxy-D-arabino-heptulosonate-7-phosphate (DAHP).</text>
</comment>
<dbReference type="UniPathway" id="UPA00053">
    <property type="reaction ID" value="UER00084"/>
</dbReference>
<dbReference type="Gene3D" id="3.20.20.70">
    <property type="entry name" value="Aldolase class I"/>
    <property type="match status" value="1"/>
</dbReference>
<dbReference type="OrthoDB" id="9807331at2"/>
<dbReference type="PIRSF" id="PIRSF001361">
    <property type="entry name" value="DAHP_synthase"/>
    <property type="match status" value="1"/>
</dbReference>
<dbReference type="NCBIfam" id="NF009395">
    <property type="entry name" value="PRK12755.1"/>
    <property type="match status" value="1"/>
</dbReference>
<reference evidence="11 12" key="1">
    <citation type="submission" date="2019-03" db="EMBL/GenBank/DDBJ databases">
        <title>Ramlibacter sp. 18x22-1, whole genome shotgun sequence.</title>
        <authorList>
            <person name="Zhang X."/>
            <person name="Feng G."/>
            <person name="Zhu H."/>
        </authorList>
    </citation>
    <scope>NUCLEOTIDE SEQUENCE [LARGE SCALE GENOMIC DNA]</scope>
    <source>
        <strain evidence="11 12">18x22-1</strain>
    </source>
</reference>
<dbReference type="InterPro" id="IPR013785">
    <property type="entry name" value="Aldolase_TIM"/>
</dbReference>
<dbReference type="EC" id="2.5.1.54" evidence="8"/>
<dbReference type="GO" id="GO:0008652">
    <property type="term" value="P:amino acid biosynthetic process"/>
    <property type="evidence" value="ECO:0007669"/>
    <property type="project" value="UniProtKB-KW"/>
</dbReference>
<comment type="catalytic activity">
    <reaction evidence="7 8">
        <text>D-erythrose 4-phosphate + phosphoenolpyruvate + H2O = 7-phospho-2-dehydro-3-deoxy-D-arabino-heptonate + phosphate</text>
        <dbReference type="Rhea" id="RHEA:14717"/>
        <dbReference type="ChEBI" id="CHEBI:15377"/>
        <dbReference type="ChEBI" id="CHEBI:16897"/>
        <dbReference type="ChEBI" id="CHEBI:43474"/>
        <dbReference type="ChEBI" id="CHEBI:58394"/>
        <dbReference type="ChEBI" id="CHEBI:58702"/>
        <dbReference type="EC" id="2.5.1.54"/>
    </reaction>
</comment>
<accession>A0A4Z0BDZ5</accession>
<dbReference type="GO" id="GO:0009073">
    <property type="term" value="P:aromatic amino acid family biosynthetic process"/>
    <property type="evidence" value="ECO:0007669"/>
    <property type="project" value="UniProtKB-KW"/>
</dbReference>
<gene>
    <name evidence="11" type="ORF">EZ216_20620</name>
</gene>
<keyword evidence="5 8" id="KW-0808">Transferase</keyword>
<evidence type="ECO:0000256" key="4">
    <source>
        <dbReference type="ARBA" id="ARBA00022605"/>
    </source>
</evidence>
<evidence type="ECO:0000313" key="12">
    <source>
        <dbReference type="Proteomes" id="UP000297839"/>
    </source>
</evidence>
<dbReference type="InterPro" id="IPR006218">
    <property type="entry name" value="DAHP1/KDSA"/>
</dbReference>
<keyword evidence="6 8" id="KW-0057">Aromatic amino acid biosynthesis</keyword>
<evidence type="ECO:0000256" key="9">
    <source>
        <dbReference type="SAM" id="MobiDB-lite"/>
    </source>
</evidence>
<feature type="region of interest" description="Disordered" evidence="9">
    <location>
        <begin position="1"/>
        <end position="29"/>
    </location>
</feature>
<feature type="domain" description="DAHP synthetase I/KDSA" evidence="10">
    <location>
        <begin position="61"/>
        <end position="361"/>
    </location>
</feature>
<dbReference type="EMBL" id="SMLK01000012">
    <property type="protein sequence ID" value="TFY96344.1"/>
    <property type="molecule type" value="Genomic_DNA"/>
</dbReference>
<dbReference type="InterPro" id="IPR006219">
    <property type="entry name" value="DAHP_synth_1"/>
</dbReference>
<dbReference type="GO" id="GO:0042802">
    <property type="term" value="F:identical protein binding"/>
    <property type="evidence" value="ECO:0007669"/>
    <property type="project" value="UniProtKB-ARBA"/>
</dbReference>
<dbReference type="GO" id="GO:0009423">
    <property type="term" value="P:chorismate biosynthetic process"/>
    <property type="evidence" value="ECO:0007669"/>
    <property type="project" value="UniProtKB-UniPathway"/>
</dbReference>
<dbReference type="NCBIfam" id="TIGR00034">
    <property type="entry name" value="aroFGH"/>
    <property type="match status" value="1"/>
</dbReference>
<evidence type="ECO:0000256" key="7">
    <source>
        <dbReference type="ARBA" id="ARBA00047508"/>
    </source>
</evidence>
<evidence type="ECO:0000256" key="5">
    <source>
        <dbReference type="ARBA" id="ARBA00022679"/>
    </source>
</evidence>
<feature type="compositionally biased region" description="Basic and acidic residues" evidence="9">
    <location>
        <begin position="17"/>
        <end position="29"/>
    </location>
</feature>
<dbReference type="RefSeq" id="WP_135251684.1">
    <property type="nucleotide sequence ID" value="NZ_SMLK01000012.1"/>
</dbReference>
<evidence type="ECO:0000256" key="3">
    <source>
        <dbReference type="ARBA" id="ARBA00007985"/>
    </source>
</evidence>
<proteinExistence type="inferred from homology"/>
<dbReference type="GO" id="GO:0005737">
    <property type="term" value="C:cytoplasm"/>
    <property type="evidence" value="ECO:0007669"/>
    <property type="project" value="TreeGrafter"/>
</dbReference>
<evidence type="ECO:0000256" key="1">
    <source>
        <dbReference type="ARBA" id="ARBA00003726"/>
    </source>
</evidence>
<dbReference type="FunFam" id="3.20.20.70:FF:000005">
    <property type="entry name" value="Phospho-2-dehydro-3-deoxyheptonate aldolase"/>
    <property type="match status" value="1"/>
</dbReference>
<comment type="pathway">
    <text evidence="2 8">Metabolic intermediate biosynthesis; chorismate biosynthesis; chorismate from D-erythrose 4-phosphate and phosphoenolpyruvate: step 1/7.</text>
</comment>
<organism evidence="11 12">
    <name type="scientific">Ramlibacter humi</name>
    <dbReference type="NCBI Taxonomy" id="2530451"/>
    <lineage>
        <taxon>Bacteria</taxon>
        <taxon>Pseudomonadati</taxon>
        <taxon>Pseudomonadota</taxon>
        <taxon>Betaproteobacteria</taxon>
        <taxon>Burkholderiales</taxon>
        <taxon>Comamonadaceae</taxon>
        <taxon>Ramlibacter</taxon>
    </lineage>
</organism>
<dbReference type="SUPFAM" id="SSF51569">
    <property type="entry name" value="Aldolase"/>
    <property type="match status" value="1"/>
</dbReference>
<evidence type="ECO:0000259" key="10">
    <source>
        <dbReference type="Pfam" id="PF00793"/>
    </source>
</evidence>
<dbReference type="NCBIfam" id="NF009396">
    <property type="entry name" value="PRK12756.1"/>
    <property type="match status" value="1"/>
</dbReference>
<evidence type="ECO:0000256" key="6">
    <source>
        <dbReference type="ARBA" id="ARBA00023141"/>
    </source>
</evidence>